<dbReference type="PANTHER" id="PTHR33284">
    <property type="entry name" value="RIBOSOMAL PROTEIN L25/GLN-TRNA SYNTHETASE, ANTI-CODON-BINDING DOMAIN-CONTAINING PROTEIN"/>
    <property type="match status" value="1"/>
</dbReference>
<keyword evidence="2 5" id="KW-0694">RNA-binding</keyword>
<dbReference type="InterPro" id="IPR029751">
    <property type="entry name" value="Ribosomal_L25_dom"/>
</dbReference>
<dbReference type="KEGG" id="eff:skT53_23960"/>
<proteinExistence type="inferred from homology"/>
<gene>
    <name evidence="5 8" type="primary">rplY</name>
    <name evidence="5" type="synonym">ctc</name>
    <name evidence="8" type="ORF">skT53_23960</name>
</gene>
<dbReference type="Proteomes" id="UP000593802">
    <property type="component" value="Chromosome"/>
</dbReference>
<evidence type="ECO:0000256" key="5">
    <source>
        <dbReference type="HAMAP-Rule" id="MF_01334"/>
    </source>
</evidence>
<evidence type="ECO:0000256" key="1">
    <source>
        <dbReference type="ARBA" id="ARBA00022730"/>
    </source>
</evidence>
<evidence type="ECO:0000256" key="3">
    <source>
        <dbReference type="ARBA" id="ARBA00022980"/>
    </source>
</evidence>
<dbReference type="HAMAP" id="MF_01334">
    <property type="entry name" value="Ribosomal_bL25_CTC"/>
    <property type="match status" value="1"/>
</dbReference>
<dbReference type="Pfam" id="PF01386">
    <property type="entry name" value="Ribosomal_L25p"/>
    <property type="match status" value="1"/>
</dbReference>
<evidence type="ECO:0000259" key="7">
    <source>
        <dbReference type="Pfam" id="PF14693"/>
    </source>
</evidence>
<dbReference type="Pfam" id="PF14693">
    <property type="entry name" value="Ribosomal_TL5_C"/>
    <property type="match status" value="1"/>
</dbReference>
<name>A0A7I8DHV2_9BACL</name>
<reference evidence="8" key="1">
    <citation type="submission" date="2020-08" db="EMBL/GenBank/DDBJ databases">
        <title>Complete Genome Sequence of Effusibacillus dendaii Strain skT53, Isolated from Farmland soil.</title>
        <authorList>
            <person name="Konishi T."/>
            <person name="Kawasaki H."/>
        </authorList>
    </citation>
    <scope>NUCLEOTIDE SEQUENCE [LARGE SCALE GENOMIC DNA]</scope>
    <source>
        <strain evidence="8">SkT53</strain>
    </source>
</reference>
<dbReference type="CDD" id="cd00495">
    <property type="entry name" value="Ribosomal_L25_TL5_CTC"/>
    <property type="match status" value="1"/>
</dbReference>
<dbReference type="GO" id="GO:0022625">
    <property type="term" value="C:cytosolic large ribosomal subunit"/>
    <property type="evidence" value="ECO:0007669"/>
    <property type="project" value="TreeGrafter"/>
</dbReference>
<comment type="subunit">
    <text evidence="5">Part of the 50S ribosomal subunit; part of the 5S rRNA/L5/L18/L25 subcomplex. Contacts the 5S rRNA. Binds to the 5S rRNA independently of L5 and L18.</text>
</comment>
<comment type="similarity">
    <text evidence="5">Belongs to the bacterial ribosomal protein bL25 family. CTC subfamily.</text>
</comment>
<keyword evidence="3 5" id="KW-0689">Ribosomal protein</keyword>
<organism evidence="8 9">
    <name type="scientific">Effusibacillus dendaii</name>
    <dbReference type="NCBI Taxonomy" id="2743772"/>
    <lineage>
        <taxon>Bacteria</taxon>
        <taxon>Bacillati</taxon>
        <taxon>Bacillota</taxon>
        <taxon>Bacilli</taxon>
        <taxon>Bacillales</taxon>
        <taxon>Alicyclobacillaceae</taxon>
        <taxon>Effusibacillus</taxon>
    </lineage>
</organism>
<keyword evidence="4 5" id="KW-0687">Ribonucleoprotein</keyword>
<evidence type="ECO:0000259" key="6">
    <source>
        <dbReference type="Pfam" id="PF01386"/>
    </source>
</evidence>
<feature type="domain" description="Large ribosomal subunit protein bL25 L25" evidence="6">
    <location>
        <begin position="6"/>
        <end position="91"/>
    </location>
</feature>
<comment type="function">
    <text evidence="5">This is one of the proteins that binds to the 5S RNA in the ribosome where it forms part of the central protuberance.</text>
</comment>
<evidence type="ECO:0000256" key="2">
    <source>
        <dbReference type="ARBA" id="ARBA00022884"/>
    </source>
</evidence>
<keyword evidence="9" id="KW-1185">Reference proteome</keyword>
<dbReference type="PANTHER" id="PTHR33284:SF1">
    <property type="entry name" value="RIBOSOMAL PROTEIN L25_GLN-TRNA SYNTHETASE, ANTI-CODON-BINDING DOMAIN-CONTAINING PROTEIN"/>
    <property type="match status" value="1"/>
</dbReference>
<feature type="domain" description="Large ribosomal subunit protein bL25 beta" evidence="7">
    <location>
        <begin position="100"/>
        <end position="180"/>
    </location>
</feature>
<sequence length="216" mass="24118">MEQLAIEAGLRTKLTKCERNRIRREGGVPGILYGPTITSTPIVIHPESLKKIVARKGHGLVELNLSGETVHAMIRHMEREPINRKVLHIDLYAVSMDQMIDVEVPIYLNGLEEVEKRDAIIQQQMREVILRTRPMDIPDQILVDISWMHAGDNLRVRDLPIPSGSKLISDLEEVVVGVIPADNAEPDTEIVPKEPELVHDTEGQGVGAHEIPGAHE</sequence>
<evidence type="ECO:0000313" key="8">
    <source>
        <dbReference type="EMBL" id="BCJ87411.1"/>
    </source>
</evidence>
<accession>A0A7I8DHV2</accession>
<dbReference type="RefSeq" id="WP_200757371.1">
    <property type="nucleotide sequence ID" value="NZ_AP023366.1"/>
</dbReference>
<dbReference type="NCBIfam" id="TIGR00731">
    <property type="entry name" value="bL25_bact_ctc"/>
    <property type="match status" value="1"/>
</dbReference>
<evidence type="ECO:0000256" key="4">
    <source>
        <dbReference type="ARBA" id="ARBA00023274"/>
    </source>
</evidence>
<dbReference type="InterPro" id="IPR020056">
    <property type="entry name" value="Rbsml_bL25/Gln-tRNA_synth_N"/>
</dbReference>
<dbReference type="Gene3D" id="2.170.120.20">
    <property type="entry name" value="Ribosomal protein L25, beta domain"/>
    <property type="match status" value="1"/>
</dbReference>
<dbReference type="InterPro" id="IPR037121">
    <property type="entry name" value="Ribosomal_bL25_C"/>
</dbReference>
<dbReference type="InterPro" id="IPR001021">
    <property type="entry name" value="Ribosomal_bL25_long"/>
</dbReference>
<dbReference type="EMBL" id="AP023366">
    <property type="protein sequence ID" value="BCJ87411.1"/>
    <property type="molecule type" value="Genomic_DNA"/>
</dbReference>
<dbReference type="GO" id="GO:0006412">
    <property type="term" value="P:translation"/>
    <property type="evidence" value="ECO:0007669"/>
    <property type="project" value="UniProtKB-UniRule"/>
</dbReference>
<dbReference type="AlphaFoldDB" id="A0A7I8DHV2"/>
<dbReference type="InterPro" id="IPR020057">
    <property type="entry name" value="Ribosomal_bL25_b-dom"/>
</dbReference>
<keyword evidence="1 5" id="KW-0699">rRNA-binding</keyword>
<dbReference type="InterPro" id="IPR011035">
    <property type="entry name" value="Ribosomal_bL25/Gln-tRNA_synth"/>
</dbReference>
<protein>
    <recommendedName>
        <fullName evidence="5">Large ribosomal subunit protein bL25</fullName>
    </recommendedName>
    <alternativeName>
        <fullName evidence="5">General stress protein CTC</fullName>
    </alternativeName>
</protein>
<evidence type="ECO:0000313" key="9">
    <source>
        <dbReference type="Proteomes" id="UP000593802"/>
    </source>
</evidence>
<dbReference type="InterPro" id="IPR020930">
    <property type="entry name" value="Ribosomal_uL5_bac-type"/>
</dbReference>
<dbReference type="Gene3D" id="2.40.240.10">
    <property type="entry name" value="Ribosomal Protein L25, Chain P"/>
    <property type="match status" value="1"/>
</dbReference>
<dbReference type="GO" id="GO:0008097">
    <property type="term" value="F:5S rRNA binding"/>
    <property type="evidence" value="ECO:0007669"/>
    <property type="project" value="InterPro"/>
</dbReference>
<dbReference type="SUPFAM" id="SSF50715">
    <property type="entry name" value="Ribosomal protein L25-like"/>
    <property type="match status" value="1"/>
</dbReference>
<dbReference type="GO" id="GO:0003735">
    <property type="term" value="F:structural constituent of ribosome"/>
    <property type="evidence" value="ECO:0007669"/>
    <property type="project" value="InterPro"/>
</dbReference>